<name>A0AAV5AYF0_9FLAO</name>
<evidence type="ECO:0000313" key="3">
    <source>
        <dbReference type="EMBL" id="GJM52186.1"/>
    </source>
</evidence>
<evidence type="ECO:0000313" key="5">
    <source>
        <dbReference type="Proteomes" id="UP001208692"/>
    </source>
</evidence>
<dbReference type="EMBL" id="BQKB01000009">
    <property type="protein sequence ID" value="GJM52186.1"/>
    <property type="molecule type" value="Genomic_DNA"/>
</dbReference>
<sequence length="440" mass="52294">MTLSEIKDIILKAQKEEKKVYTNYFIITSIICLLLLFIIPILLIVPIIFLLFKIYLKEESKRVNLFFEHISKGKKAVVIGDFYCRFEFIHNFITLDNLYYIRINIDNQTITIPILKEYLSEIKIALSNVNKQEYHQVINQLYKNENLATSYTPTTIMPVSEFLTYAKKEIILDLSTDKKLNKGISLEDILSILSIYFFKKDIQLEERQELFYKKEKIFTKIVNYINPTFSYVKEGHISLKEFLYSGLYIEDDYIVDGNDLIFGNYNGIPFQLCQLDVKLPYKNKQDKSLNYDNIFNGWYFIGNYPKKIPSPLIIVPKKNITNWFENNLNYKNLNKYLEDIDLEDPEFKKKYNIYCNDQIMARYILTPIMIEKIKQLYAQSKNGFFMVFHQHTIIIAIHHNKYQNTEFDEINFNSEIESLNLLNNLYRNITLPLQMVQSLQ</sequence>
<reference evidence="2 5" key="1">
    <citation type="submission" date="2021-11" db="EMBL/GenBank/DDBJ databases">
        <title>Draft genome sequence of Capnocytophaga sp. strain KC07075 isolated from cat oral cavity.</title>
        <authorList>
            <person name="Suzuki M."/>
            <person name="Imaoka K."/>
            <person name="Kimura M."/>
            <person name="Morikawa S."/>
            <person name="Maeda K."/>
        </authorList>
    </citation>
    <scope>NUCLEOTIDE SEQUENCE</scope>
    <source>
        <strain evidence="2">KC07075</strain>
        <strain evidence="3 5">KC07079</strain>
    </source>
</reference>
<accession>A0AAV5AYF0</accession>
<keyword evidence="5" id="KW-1185">Reference proteome</keyword>
<dbReference type="AlphaFoldDB" id="A0AAV5AYF0"/>
<dbReference type="InterPro" id="IPR021484">
    <property type="entry name" value="DUF3137"/>
</dbReference>
<dbReference type="RefSeq" id="WP_264846434.1">
    <property type="nucleotide sequence ID" value="NZ_BPMA01000021.1"/>
</dbReference>
<keyword evidence="1" id="KW-1133">Transmembrane helix</keyword>
<keyword evidence="1" id="KW-0472">Membrane</keyword>
<dbReference type="Proteomes" id="UP001208692">
    <property type="component" value="Unassembled WGS sequence"/>
</dbReference>
<dbReference type="EMBL" id="BQKA01000036">
    <property type="protein sequence ID" value="GJM51001.1"/>
    <property type="molecule type" value="Genomic_DNA"/>
</dbReference>
<dbReference type="Proteomes" id="UP001207736">
    <property type="component" value="Unassembled WGS sequence"/>
</dbReference>
<protein>
    <recommendedName>
        <fullName evidence="6">DUF3137 domain-containing protein</fullName>
    </recommendedName>
</protein>
<keyword evidence="1" id="KW-0812">Transmembrane</keyword>
<proteinExistence type="predicted"/>
<evidence type="ECO:0000313" key="4">
    <source>
        <dbReference type="Proteomes" id="UP001207736"/>
    </source>
</evidence>
<evidence type="ECO:0008006" key="6">
    <source>
        <dbReference type="Google" id="ProtNLM"/>
    </source>
</evidence>
<organism evidence="2 4">
    <name type="scientific">Capnocytophaga catalasegens</name>
    <dbReference type="NCBI Taxonomy" id="1004260"/>
    <lineage>
        <taxon>Bacteria</taxon>
        <taxon>Pseudomonadati</taxon>
        <taxon>Bacteroidota</taxon>
        <taxon>Flavobacteriia</taxon>
        <taxon>Flavobacteriales</taxon>
        <taxon>Flavobacteriaceae</taxon>
        <taxon>Capnocytophaga</taxon>
    </lineage>
</organism>
<comment type="caution">
    <text evidence="2">The sequence shown here is derived from an EMBL/GenBank/DDBJ whole genome shotgun (WGS) entry which is preliminary data.</text>
</comment>
<feature type="transmembrane region" description="Helical" evidence="1">
    <location>
        <begin position="24"/>
        <end position="52"/>
    </location>
</feature>
<evidence type="ECO:0000256" key="1">
    <source>
        <dbReference type="SAM" id="Phobius"/>
    </source>
</evidence>
<gene>
    <name evidence="2" type="ORF">RCZ15_19740</name>
    <name evidence="3" type="ORF">RCZ16_05040</name>
</gene>
<evidence type="ECO:0000313" key="2">
    <source>
        <dbReference type="EMBL" id="GJM51001.1"/>
    </source>
</evidence>
<dbReference type="Pfam" id="PF11335">
    <property type="entry name" value="DUF3137"/>
    <property type="match status" value="1"/>
</dbReference>